<proteinExistence type="predicted"/>
<keyword evidence="4" id="KW-1185">Reference proteome</keyword>
<dbReference type="Proteomes" id="UP000322667">
    <property type="component" value="Chromosome A10"/>
</dbReference>
<protein>
    <submittedName>
        <fullName evidence="3">Uncharacterized protein</fullName>
    </submittedName>
</protein>
<feature type="region of interest" description="Disordered" evidence="2">
    <location>
        <begin position="126"/>
        <end position="153"/>
    </location>
</feature>
<feature type="coiled-coil region" evidence="1">
    <location>
        <begin position="75"/>
        <end position="102"/>
    </location>
</feature>
<organism evidence="3 4">
    <name type="scientific">Gossypium tomentosum</name>
    <name type="common">Hawaiian cotton</name>
    <name type="synonym">Gossypium sandvicense</name>
    <dbReference type="NCBI Taxonomy" id="34277"/>
    <lineage>
        <taxon>Eukaryota</taxon>
        <taxon>Viridiplantae</taxon>
        <taxon>Streptophyta</taxon>
        <taxon>Embryophyta</taxon>
        <taxon>Tracheophyta</taxon>
        <taxon>Spermatophyta</taxon>
        <taxon>Magnoliopsida</taxon>
        <taxon>eudicotyledons</taxon>
        <taxon>Gunneridae</taxon>
        <taxon>Pentapetalae</taxon>
        <taxon>rosids</taxon>
        <taxon>malvids</taxon>
        <taxon>Malvales</taxon>
        <taxon>Malvaceae</taxon>
        <taxon>Malvoideae</taxon>
        <taxon>Gossypium</taxon>
    </lineage>
</organism>
<evidence type="ECO:0000313" key="4">
    <source>
        <dbReference type="Proteomes" id="UP000322667"/>
    </source>
</evidence>
<reference evidence="3 4" key="1">
    <citation type="submission" date="2019-07" db="EMBL/GenBank/DDBJ databases">
        <title>WGS assembly of Gossypium tomentosum.</title>
        <authorList>
            <person name="Chen Z.J."/>
            <person name="Sreedasyam A."/>
            <person name="Ando A."/>
            <person name="Song Q."/>
            <person name="De L."/>
            <person name="Hulse-Kemp A."/>
            <person name="Ding M."/>
            <person name="Ye W."/>
            <person name="Kirkbride R."/>
            <person name="Jenkins J."/>
            <person name="Plott C."/>
            <person name="Lovell J."/>
            <person name="Lin Y.-M."/>
            <person name="Vaughn R."/>
            <person name="Liu B."/>
            <person name="Li W."/>
            <person name="Simpson S."/>
            <person name="Scheffler B."/>
            <person name="Saski C."/>
            <person name="Grover C."/>
            <person name="Hu G."/>
            <person name="Conover J."/>
            <person name="Carlson J."/>
            <person name="Shu S."/>
            <person name="Boston L."/>
            <person name="Williams M."/>
            <person name="Peterson D."/>
            <person name="Mcgee K."/>
            <person name="Jones D."/>
            <person name="Wendel J."/>
            <person name="Stelly D."/>
            <person name="Grimwood J."/>
            <person name="Schmutz J."/>
        </authorList>
    </citation>
    <scope>NUCLEOTIDE SEQUENCE [LARGE SCALE GENOMIC DNA]</scope>
    <source>
        <strain evidence="3">7179.01</strain>
    </source>
</reference>
<keyword evidence="1" id="KW-0175">Coiled coil</keyword>
<feature type="compositionally biased region" description="Polar residues" evidence="2">
    <location>
        <begin position="126"/>
        <end position="137"/>
    </location>
</feature>
<evidence type="ECO:0000256" key="1">
    <source>
        <dbReference type="SAM" id="Coils"/>
    </source>
</evidence>
<dbReference type="AlphaFoldDB" id="A0A5D2NLV8"/>
<sequence>MAVDHPTTPKPSLPTHLSTPFQWQQARRRLFFLRRRNHKVPTVRLGGKKPRRGSILIVKILKKIRWVKLQYRCMLRKLRKQYRNLIKDMVEAGANIEALQQRMFMESTFALPVMGVSFSTFPSASASDRPKTLSSNPARAPTSHHHPLPHLRHRRLPCTTAGGQKFPFSQRFERCKWADKAVAVGGACSGGGKGRVFLFFLFFFSDC</sequence>
<dbReference type="EMBL" id="CM017619">
    <property type="protein sequence ID" value="TYI05078.1"/>
    <property type="molecule type" value="Genomic_DNA"/>
</dbReference>
<name>A0A5D2NLV8_GOSTO</name>
<dbReference type="PANTHER" id="PTHR34788">
    <property type="entry name" value="F15I1.22"/>
    <property type="match status" value="1"/>
</dbReference>
<dbReference type="PANTHER" id="PTHR34788:SF4">
    <property type="entry name" value="F15I1.22"/>
    <property type="match status" value="1"/>
</dbReference>
<feature type="compositionally biased region" description="Basic residues" evidence="2">
    <location>
        <begin position="142"/>
        <end position="153"/>
    </location>
</feature>
<gene>
    <name evidence="3" type="ORF">ES332_A10G062800v1</name>
</gene>
<evidence type="ECO:0000256" key="2">
    <source>
        <dbReference type="SAM" id="MobiDB-lite"/>
    </source>
</evidence>
<accession>A0A5D2NLV8</accession>
<evidence type="ECO:0000313" key="3">
    <source>
        <dbReference type="EMBL" id="TYI05078.1"/>
    </source>
</evidence>